<dbReference type="EMBL" id="QTSX02004510">
    <property type="protein sequence ID" value="KAJ9064214.1"/>
    <property type="molecule type" value="Genomic_DNA"/>
</dbReference>
<accession>A0ACC2SPL3</accession>
<gene>
    <name evidence="1" type="ORF">DSO57_1032817</name>
</gene>
<evidence type="ECO:0000313" key="2">
    <source>
        <dbReference type="Proteomes" id="UP001165960"/>
    </source>
</evidence>
<reference evidence="1" key="1">
    <citation type="submission" date="2022-04" db="EMBL/GenBank/DDBJ databases">
        <title>Genome of the entomopathogenic fungus Entomophthora muscae.</title>
        <authorList>
            <person name="Elya C."/>
            <person name="Lovett B.R."/>
            <person name="Lee E."/>
            <person name="Macias A.M."/>
            <person name="Hajek A.E."/>
            <person name="De Bivort B.L."/>
            <person name="Kasson M.T."/>
            <person name="De Fine Licht H.H."/>
            <person name="Stajich J.E."/>
        </authorList>
    </citation>
    <scope>NUCLEOTIDE SEQUENCE</scope>
    <source>
        <strain evidence="1">Berkeley</strain>
    </source>
</reference>
<protein>
    <submittedName>
        <fullName evidence="1">Uncharacterized protein</fullName>
    </submittedName>
</protein>
<evidence type="ECO:0000313" key="1">
    <source>
        <dbReference type="EMBL" id="KAJ9064214.1"/>
    </source>
</evidence>
<keyword evidence="2" id="KW-1185">Reference proteome</keyword>
<organism evidence="1 2">
    <name type="scientific">Entomophthora muscae</name>
    <dbReference type="NCBI Taxonomy" id="34485"/>
    <lineage>
        <taxon>Eukaryota</taxon>
        <taxon>Fungi</taxon>
        <taxon>Fungi incertae sedis</taxon>
        <taxon>Zoopagomycota</taxon>
        <taxon>Entomophthoromycotina</taxon>
        <taxon>Entomophthoromycetes</taxon>
        <taxon>Entomophthorales</taxon>
        <taxon>Entomophthoraceae</taxon>
        <taxon>Entomophthora</taxon>
    </lineage>
</organism>
<sequence>MIRYLVLLAGWFGSGSGVGSNPARDSVWYALPPGFDQSKPDSILGLVEQAPLWFDGIYLFGDSDCDTGNLFKLTKNTDPDPKAYWNGRFSNGPMWPDYLQARHKLNVRNYAYGGAVVDRKNTVVLDVPDFQKQLATHKASPALDCKKPLVFIQFVGNDLLNKTVTPDQLASEIGTMLQKIIDAGELKDFFIMLSPIAAYDTQGLNTALVSMTDALAATNKDTAQIKTLSMMDLYSSMSTVAPVTANPSIWSVTEDYCYNRDSKETCSDPENHFRFDMFHPSTVPNYNTAMYISDAIARFWPL</sequence>
<proteinExistence type="predicted"/>
<comment type="caution">
    <text evidence="1">The sequence shown here is derived from an EMBL/GenBank/DDBJ whole genome shotgun (WGS) entry which is preliminary data.</text>
</comment>
<name>A0ACC2SPL3_9FUNG</name>
<dbReference type="Proteomes" id="UP001165960">
    <property type="component" value="Unassembled WGS sequence"/>
</dbReference>